<protein>
    <submittedName>
        <fullName evidence="3">Glycosyltransferase involved in cell wall bisynthesis</fullName>
    </submittedName>
</protein>
<keyword evidence="3" id="KW-0808">Transferase</keyword>
<keyword evidence="1" id="KW-0812">Transmembrane</keyword>
<dbReference type="InterPro" id="IPR001173">
    <property type="entry name" value="Glyco_trans_2-like"/>
</dbReference>
<dbReference type="SUPFAM" id="SSF53448">
    <property type="entry name" value="Nucleotide-diphospho-sugar transferases"/>
    <property type="match status" value="1"/>
</dbReference>
<dbReference type="OrthoDB" id="9788101at2"/>
<evidence type="ECO:0000256" key="1">
    <source>
        <dbReference type="SAM" id="Phobius"/>
    </source>
</evidence>
<dbReference type="Proteomes" id="UP000199306">
    <property type="component" value="Unassembled WGS sequence"/>
</dbReference>
<dbReference type="STRING" id="1079859.SAMN04515674_107116"/>
<keyword evidence="1" id="KW-1133">Transmembrane helix</keyword>
<dbReference type="Pfam" id="PF00535">
    <property type="entry name" value="Glycos_transf_2"/>
    <property type="match status" value="1"/>
</dbReference>
<keyword evidence="4" id="KW-1185">Reference proteome</keyword>
<dbReference type="PANTHER" id="PTHR22916:SF3">
    <property type="entry name" value="UDP-GLCNAC:BETAGAL BETA-1,3-N-ACETYLGLUCOSAMINYLTRANSFERASE-LIKE PROTEIN 1"/>
    <property type="match status" value="1"/>
</dbReference>
<evidence type="ECO:0000313" key="4">
    <source>
        <dbReference type="Proteomes" id="UP000199306"/>
    </source>
</evidence>
<evidence type="ECO:0000259" key="2">
    <source>
        <dbReference type="Pfam" id="PF00535"/>
    </source>
</evidence>
<organism evidence="3 4">
    <name type="scientific">Pseudarcicella hirudinis</name>
    <dbReference type="NCBI Taxonomy" id="1079859"/>
    <lineage>
        <taxon>Bacteria</taxon>
        <taxon>Pseudomonadati</taxon>
        <taxon>Bacteroidota</taxon>
        <taxon>Cytophagia</taxon>
        <taxon>Cytophagales</taxon>
        <taxon>Flectobacillaceae</taxon>
        <taxon>Pseudarcicella</taxon>
    </lineage>
</organism>
<dbReference type="AlphaFoldDB" id="A0A1I5UET5"/>
<dbReference type="InterPro" id="IPR029044">
    <property type="entry name" value="Nucleotide-diphossugar_trans"/>
</dbReference>
<name>A0A1I5UET5_9BACT</name>
<feature type="transmembrane region" description="Helical" evidence="1">
    <location>
        <begin position="224"/>
        <end position="245"/>
    </location>
</feature>
<gene>
    <name evidence="3" type="ORF">SAMN04515674_107116</name>
</gene>
<dbReference type="GO" id="GO:0016758">
    <property type="term" value="F:hexosyltransferase activity"/>
    <property type="evidence" value="ECO:0007669"/>
    <property type="project" value="UniProtKB-ARBA"/>
</dbReference>
<dbReference type="PANTHER" id="PTHR22916">
    <property type="entry name" value="GLYCOSYLTRANSFERASE"/>
    <property type="match status" value="1"/>
</dbReference>
<accession>A0A1I5UET5</accession>
<evidence type="ECO:0000313" key="3">
    <source>
        <dbReference type="EMBL" id="SFP93156.1"/>
    </source>
</evidence>
<sequence>MKLSIITITYNAEKFLERTIESVINQTERDFEYLIIDGGSKDGTLDIIRRYGNEITNYVSEKDKGIYDAMNKGLRLAKGDYIWFMNAGDQINDIEVVRNLYNRLPENGDVYYGDTLLVDNEGNAQGLRSVITPHKLPKILTWKSFRYGMVVCHQSFIARKSIAPEYIPDHFYSADVDWEIQCLKNSKKIINLEIIVSRYLTGGFSIKNLKKSLLDRYSILKKHFGFFNTVLAHILILFRGLTFVLKKKGKYW</sequence>
<proteinExistence type="predicted"/>
<dbReference type="Gene3D" id="3.90.550.10">
    <property type="entry name" value="Spore Coat Polysaccharide Biosynthesis Protein SpsA, Chain A"/>
    <property type="match status" value="1"/>
</dbReference>
<dbReference type="CDD" id="cd06433">
    <property type="entry name" value="GT_2_WfgS_like"/>
    <property type="match status" value="1"/>
</dbReference>
<feature type="domain" description="Glycosyltransferase 2-like" evidence="2">
    <location>
        <begin position="4"/>
        <end position="161"/>
    </location>
</feature>
<keyword evidence="1" id="KW-0472">Membrane</keyword>
<reference evidence="3 4" key="1">
    <citation type="submission" date="2016-10" db="EMBL/GenBank/DDBJ databases">
        <authorList>
            <person name="de Groot N.N."/>
        </authorList>
    </citation>
    <scope>NUCLEOTIDE SEQUENCE [LARGE SCALE GENOMIC DNA]</scope>
    <source>
        <strain evidence="4">E92,LMG 26720,CCM 7988</strain>
    </source>
</reference>
<dbReference type="EMBL" id="FOXH01000007">
    <property type="protein sequence ID" value="SFP93156.1"/>
    <property type="molecule type" value="Genomic_DNA"/>
</dbReference>
<dbReference type="RefSeq" id="WP_092017747.1">
    <property type="nucleotide sequence ID" value="NZ_FOXH01000007.1"/>
</dbReference>